<sequence length="288" mass="29122">MIAGACGDGSQGGDCVAGTEACACVEGACATGLSCVSNYCVALGGPESDTYGGDSDDEASAGDSGGSDSGGAGEDLCAHFLDCVKQVQPEGLSAYALLYGPGGECYGIPGLTDEDCWAECDALREGFAQLHPNESACGPVDCGDGALSAGEMCDGGPNCTEACRWAWSSLNECGLATQVGCDPSEERCTVMSGQVSNYFGCQPHILPPDTSTGPNAPCLVTSECAYAPNAICIGRPDCIDQGCCTEVCYLGPTDLGGCSAGFTCTSVESLYSKDFPNGSELFGLCWPS</sequence>
<protein>
    <submittedName>
        <fullName evidence="2">Uncharacterized protein</fullName>
    </submittedName>
</protein>
<proteinExistence type="predicted"/>
<gene>
    <name evidence="2" type="ORF">PPSIR1_17960</name>
</gene>
<evidence type="ECO:0000313" key="2">
    <source>
        <dbReference type="EMBL" id="EDM74065.1"/>
    </source>
</evidence>
<name>A6GJ89_9BACT</name>
<organism evidence="2 3">
    <name type="scientific">Plesiocystis pacifica SIR-1</name>
    <dbReference type="NCBI Taxonomy" id="391625"/>
    <lineage>
        <taxon>Bacteria</taxon>
        <taxon>Pseudomonadati</taxon>
        <taxon>Myxococcota</taxon>
        <taxon>Polyangia</taxon>
        <taxon>Nannocystales</taxon>
        <taxon>Nannocystaceae</taxon>
        <taxon>Plesiocystis</taxon>
    </lineage>
</organism>
<dbReference type="AlphaFoldDB" id="A6GJ89"/>
<comment type="caution">
    <text evidence="2">The sequence shown here is derived from an EMBL/GenBank/DDBJ whole genome shotgun (WGS) entry which is preliminary data.</text>
</comment>
<evidence type="ECO:0000313" key="3">
    <source>
        <dbReference type="Proteomes" id="UP000005801"/>
    </source>
</evidence>
<evidence type="ECO:0000256" key="1">
    <source>
        <dbReference type="SAM" id="MobiDB-lite"/>
    </source>
</evidence>
<dbReference type="EMBL" id="ABCS01000151">
    <property type="protein sequence ID" value="EDM74065.1"/>
    <property type="molecule type" value="Genomic_DNA"/>
</dbReference>
<accession>A6GJ89</accession>
<reference evidence="2 3" key="1">
    <citation type="submission" date="2007-06" db="EMBL/GenBank/DDBJ databases">
        <authorList>
            <person name="Shimkets L."/>
            <person name="Ferriera S."/>
            <person name="Johnson J."/>
            <person name="Kravitz S."/>
            <person name="Beeson K."/>
            <person name="Sutton G."/>
            <person name="Rogers Y.-H."/>
            <person name="Friedman R."/>
            <person name="Frazier M."/>
            <person name="Venter J.C."/>
        </authorList>
    </citation>
    <scope>NUCLEOTIDE SEQUENCE [LARGE SCALE GENOMIC DNA]</scope>
    <source>
        <strain evidence="2 3">SIR-1</strain>
    </source>
</reference>
<feature type="region of interest" description="Disordered" evidence="1">
    <location>
        <begin position="51"/>
        <end position="70"/>
    </location>
</feature>
<dbReference type="Proteomes" id="UP000005801">
    <property type="component" value="Unassembled WGS sequence"/>
</dbReference>
<keyword evidence="3" id="KW-1185">Reference proteome</keyword>